<name>A0A2I0HPB2_PUNGR</name>
<reference evidence="1 2" key="1">
    <citation type="submission" date="2017-11" db="EMBL/GenBank/DDBJ databases">
        <title>De-novo sequencing of pomegranate (Punica granatum L.) genome.</title>
        <authorList>
            <person name="Akparov Z."/>
            <person name="Amiraslanov A."/>
            <person name="Hajiyeva S."/>
            <person name="Abbasov M."/>
            <person name="Kaur K."/>
            <person name="Hamwieh A."/>
            <person name="Solovyev V."/>
            <person name="Salamov A."/>
            <person name="Braich B."/>
            <person name="Kosarev P."/>
            <person name="Mahmoud A."/>
            <person name="Hajiyev E."/>
            <person name="Babayeva S."/>
            <person name="Izzatullayeva V."/>
            <person name="Mammadov A."/>
            <person name="Mammadov A."/>
            <person name="Sharifova S."/>
            <person name="Ojaghi J."/>
            <person name="Eynullazada K."/>
            <person name="Bayramov B."/>
            <person name="Abdulazimova A."/>
            <person name="Shahmuradov I."/>
        </authorList>
    </citation>
    <scope>NUCLEOTIDE SEQUENCE [LARGE SCALE GENOMIC DNA]</scope>
    <source>
        <strain evidence="2">cv. AG2017</strain>
        <tissue evidence="1">Leaf</tissue>
    </source>
</reference>
<accession>A0A2I0HPB2</accession>
<proteinExistence type="predicted"/>
<dbReference type="AlphaFoldDB" id="A0A2I0HPB2"/>
<dbReference type="Proteomes" id="UP000233551">
    <property type="component" value="Unassembled WGS sequence"/>
</dbReference>
<keyword evidence="2" id="KW-1185">Reference proteome</keyword>
<protein>
    <submittedName>
        <fullName evidence="1">Uncharacterized protein</fullName>
    </submittedName>
</protein>
<dbReference type="EMBL" id="PGOL01006762">
    <property type="protein sequence ID" value="PKI33310.1"/>
    <property type="molecule type" value="Genomic_DNA"/>
</dbReference>
<comment type="caution">
    <text evidence="1">The sequence shown here is derived from an EMBL/GenBank/DDBJ whole genome shotgun (WGS) entry which is preliminary data.</text>
</comment>
<evidence type="ECO:0000313" key="2">
    <source>
        <dbReference type="Proteomes" id="UP000233551"/>
    </source>
</evidence>
<gene>
    <name evidence="1" type="ORF">CRG98_046298</name>
</gene>
<evidence type="ECO:0000313" key="1">
    <source>
        <dbReference type="EMBL" id="PKI33310.1"/>
    </source>
</evidence>
<sequence>MALLLNELPKNLQIFLLCNSDFFPASSSVTYRFLHGIRAGGLGAVSSLKRILCLANQSAEFLPDHVRRQYNSGCSSHWRRRLAKRCLAARSERNSACFSAYCDIIGCSVLRLTECKLNGENYLTWSRLM</sequence>
<organism evidence="1 2">
    <name type="scientific">Punica granatum</name>
    <name type="common">Pomegranate</name>
    <dbReference type="NCBI Taxonomy" id="22663"/>
    <lineage>
        <taxon>Eukaryota</taxon>
        <taxon>Viridiplantae</taxon>
        <taxon>Streptophyta</taxon>
        <taxon>Embryophyta</taxon>
        <taxon>Tracheophyta</taxon>
        <taxon>Spermatophyta</taxon>
        <taxon>Magnoliopsida</taxon>
        <taxon>eudicotyledons</taxon>
        <taxon>Gunneridae</taxon>
        <taxon>Pentapetalae</taxon>
        <taxon>rosids</taxon>
        <taxon>malvids</taxon>
        <taxon>Myrtales</taxon>
        <taxon>Lythraceae</taxon>
        <taxon>Punica</taxon>
    </lineage>
</organism>